<dbReference type="PANTHER" id="PTHR33308">
    <property type="entry name" value="PEPTIDOGLYCAN HYDROLASE FLGJ"/>
    <property type="match status" value="1"/>
</dbReference>
<feature type="domain" description="Mannosyl-glycoprotein endo-beta-N-acetylglucosamidase-like" evidence="4">
    <location>
        <begin position="1180"/>
        <end position="1343"/>
    </location>
</feature>
<evidence type="ECO:0000256" key="1">
    <source>
        <dbReference type="ARBA" id="ARBA00022801"/>
    </source>
</evidence>
<evidence type="ECO:0000313" key="6">
    <source>
        <dbReference type="Proteomes" id="UP000000936"/>
    </source>
</evidence>
<dbReference type="Pfam" id="PF01832">
    <property type="entry name" value="Glucosaminidase"/>
    <property type="match status" value="1"/>
</dbReference>
<dbReference type="InterPro" id="IPR013207">
    <property type="entry name" value="LGFP"/>
</dbReference>
<dbReference type="eggNOG" id="COG5479">
    <property type="taxonomic scope" value="Bacteria"/>
</dbReference>
<evidence type="ECO:0000256" key="3">
    <source>
        <dbReference type="SAM" id="SignalP"/>
    </source>
</evidence>
<keyword evidence="3" id="KW-0732">Signal</keyword>
<dbReference type="Pfam" id="PF08310">
    <property type="entry name" value="LGFP"/>
    <property type="match status" value="18"/>
</dbReference>
<dbReference type="HOGENOM" id="CLU_258138_0_0_11"/>
<dbReference type="InterPro" id="IPR002901">
    <property type="entry name" value="MGlyc_endo_b_GlcNAc-like_dom"/>
</dbReference>
<dbReference type="Gene3D" id="4.10.80.30">
    <property type="entry name" value="DNA polymerase, domain 6"/>
    <property type="match status" value="1"/>
</dbReference>
<reference evidence="5 6" key="1">
    <citation type="journal article" date="2010" name="PLoS ONE">
        <title>The complete genome of Propionibacterium freudenreichii CIRM-BIA1, a hardy actinobacterium with food and probiotic applications.</title>
        <authorList>
            <person name="Falentin H."/>
            <person name="Deutsch S.M."/>
            <person name="Jan G."/>
            <person name="Loux V."/>
            <person name="Thierry A."/>
            <person name="Parayre S."/>
            <person name="Maillard M.B."/>
            <person name="Dherbecourt J."/>
            <person name="Cousin F.J."/>
            <person name="Jardin J."/>
            <person name="Siguier P."/>
            <person name="Couloux A."/>
            <person name="Barbe V."/>
            <person name="Vacherie B."/>
            <person name="Wincker P."/>
            <person name="Gibrat J.F."/>
            <person name="Gaillardin C."/>
            <person name="Lortal S."/>
        </authorList>
    </citation>
    <scope>NUCLEOTIDE SEQUENCE [LARGE SCALE GENOMIC DNA]</scope>
    <source>
        <strain evidence="6">ATCC 9614 / DSM 4902 / CIP 103027 / NCIMB 8099 / CIRM-BIA1</strain>
    </source>
</reference>
<dbReference type="Gene3D" id="1.10.530.10">
    <property type="match status" value="1"/>
</dbReference>
<feature type="signal peptide" evidence="3">
    <location>
        <begin position="1"/>
        <end position="39"/>
    </location>
</feature>
<accession>D7GHI4</accession>
<dbReference type="CAZy" id="GH73">
    <property type="family name" value="Glycoside Hydrolase Family 73"/>
</dbReference>
<feature type="chain" id="PRO_5003096064" evidence="3">
    <location>
        <begin position="40"/>
        <end position="1344"/>
    </location>
</feature>
<dbReference type="eggNOG" id="COG1705">
    <property type="taxonomic scope" value="Bacteria"/>
</dbReference>
<dbReference type="KEGG" id="pfr:PFREUD_00560"/>
<protein>
    <submittedName>
        <fullName evidence="5">Large surface protein A</fullName>
    </submittedName>
</protein>
<organism evidence="5 6">
    <name type="scientific">Propionibacterium freudenreichii subsp. shermanii (strain ATCC 9614 / DSM 4902 / CIP 103027 / NCIMB 8099 / CIRM-BIA1)</name>
    <dbReference type="NCBI Taxonomy" id="754252"/>
    <lineage>
        <taxon>Bacteria</taxon>
        <taxon>Bacillati</taxon>
        <taxon>Actinomycetota</taxon>
        <taxon>Actinomycetes</taxon>
        <taxon>Propionibacteriales</taxon>
        <taxon>Propionibacteriaceae</taxon>
        <taxon>Propionibacterium</taxon>
    </lineage>
</organism>
<name>D7GHI4_PROFC</name>
<feature type="region of interest" description="Disordered" evidence="2">
    <location>
        <begin position="211"/>
        <end position="312"/>
    </location>
</feature>
<sequence>MLAGPSKKSIPYTRTAGFILAAIPAVGLSLALAPSHASADTVSETPASPAATSASTSASSGTTSSSSSATPVLATSETSTTPKTITVSGAIGDLYTAMDGADGELGLATASETPLTGGGVWQQFQHGRIYWSQATGAHAIKGGIGDTYVALGDAALTKLGLPTYDEVKLPDGWYQQFQNAGIYWTNDGGKVVTSDVAAKYAALGKTTSATATASSAPSATASTSTATTATSANSAADATTKTSSNSSAANTASAKSTAQPTTAATSASTPATPTPANSSSSSSASPATPSAAAPSTTQSPTAQAPTTQAPTSAIADAVAPSAQIATSGAIGDLYNQLGGANGVLGAATSSETALSGGGAWQQFANGRIYWSQATGAHAIKGGIGDVYFAMGDSALTDIGLPTGDERDLGNGMWVQQFQNGRIFWSGATGGHATNGDIAAAYAALGDSAYSYLGLPTADPVSVRSGVMQSFQSGRIFWSPTTGAHIVHGGINDTYTSLGSSAFADLGLPTSDEAAVANGWAQQFEKGSIFWSYATAGVVVHGNIGAIYASLGTDGPASLGLPSGQVTTLADGSQYQQFQRGLIYWSQASGARIVHNGIGDTFAAMASAPSAMGMPTGDEVDLGNGAWMQQFQNGRIYWSGATGGHAIKGGIGDTFAAMGDSAYGLLGLPTGDETVLSNGWFQHFQNGSIFWSYPTAGILIKGGIGDTFAALGESALSTLGAPVSGELSLGNGAWMQQFQNGRIYWSGATGGHAIKGGIGDTFAAMGDSAYGLLGLPTGDEVSLPAGWYQQFQGGRIYWFGPTGGHMVRGGIGDSYVNQGASTGLLGLPTSSEISADGGSYQVFQGGRIYWKDGLGSGTVRGAMLDAYLSMNASSGLLAFPRGGEVAIAGGALQDFEGGRLYWHPNSYAYLVRGAIGATYDAWGGSSGALGFATSNENPTADGTIQSFQNGTIAWKNSGGTVVNVVKGGIGDTFTAMGNSAYGLLGLPTSNEITLPNGWYQQFQGGRIYWSGPTGGHMVRGGIGDSYINQGASTGLLGLPTSSEISADGGSYQVFQGGRIYWKDGLGNATVRGAMLDEYLKLGASSGLLQFPRAGEAAINGGVSQDFEGGRIYWRPNNYAYAVRGAVGATYFAWGASDGALGFPTSDEAPTDDGTIQTFQNGTIAWKNSGGTVVNVVNTGGSKPAAGDEAGYIRWVAGFAQEEQRRYRVPAAVSIAQSIIESGWGQSSLTAVDNNYFGIKCPAYGSPFVSGCTSYSTSEWVNGGYVTIQAGFRSYNSPGDSFLDHGFFLSLGDPSNSANRYYPAFLTTNDRDFVRAIAAAGYATDPTYANKIISIMDRYNLYQYDV</sequence>
<dbReference type="PANTHER" id="PTHR33308:SF9">
    <property type="entry name" value="PEPTIDOGLYCAN HYDROLASE FLGJ"/>
    <property type="match status" value="1"/>
</dbReference>
<feature type="region of interest" description="Disordered" evidence="2">
    <location>
        <begin position="40"/>
        <end position="79"/>
    </location>
</feature>
<keyword evidence="6" id="KW-1185">Reference proteome</keyword>
<dbReference type="STRING" id="754252.PFREUD_00560"/>
<evidence type="ECO:0000313" key="5">
    <source>
        <dbReference type="EMBL" id="CBL55556.1"/>
    </source>
</evidence>
<proteinExistence type="predicted"/>
<evidence type="ECO:0000259" key="4">
    <source>
        <dbReference type="SMART" id="SM00047"/>
    </source>
</evidence>
<dbReference type="EMBL" id="FN806773">
    <property type="protein sequence ID" value="CBL55556.1"/>
    <property type="molecule type" value="Genomic_DNA"/>
</dbReference>
<dbReference type="SMART" id="SM00047">
    <property type="entry name" value="LYZ2"/>
    <property type="match status" value="1"/>
</dbReference>
<evidence type="ECO:0000256" key="2">
    <source>
        <dbReference type="SAM" id="MobiDB-lite"/>
    </source>
</evidence>
<gene>
    <name evidence="5" type="primary">lspA</name>
    <name evidence="5" type="ordered locus">PFREUD_00560</name>
</gene>
<dbReference type="InterPro" id="IPR051056">
    <property type="entry name" value="Glycosyl_Hydrolase_73"/>
</dbReference>
<dbReference type="GO" id="GO:0004040">
    <property type="term" value="F:amidase activity"/>
    <property type="evidence" value="ECO:0007669"/>
    <property type="project" value="InterPro"/>
</dbReference>
<dbReference type="Proteomes" id="UP000000936">
    <property type="component" value="Chromosome"/>
</dbReference>
<keyword evidence="1" id="KW-0378">Hydrolase</keyword>